<dbReference type="Pfam" id="PF00756">
    <property type="entry name" value="Esterase"/>
    <property type="match status" value="1"/>
</dbReference>
<dbReference type="PANTHER" id="PTHR48098:SF1">
    <property type="entry name" value="DIACYLGLYCEROL ACYLTRANSFERASE_MYCOLYLTRANSFERASE AG85A"/>
    <property type="match status" value="1"/>
</dbReference>
<organism evidence="1 2">
    <name type="scientific">Rubripirellula lacrimiformis</name>
    <dbReference type="NCBI Taxonomy" id="1930273"/>
    <lineage>
        <taxon>Bacteria</taxon>
        <taxon>Pseudomonadati</taxon>
        <taxon>Planctomycetota</taxon>
        <taxon>Planctomycetia</taxon>
        <taxon>Pirellulales</taxon>
        <taxon>Pirellulaceae</taxon>
        <taxon>Rubripirellula</taxon>
    </lineage>
</organism>
<protein>
    <submittedName>
        <fullName evidence="1">Carbohydrate acetyl esterase/feruloyl esterase</fullName>
    </submittedName>
</protein>
<dbReference type="GO" id="GO:0016747">
    <property type="term" value="F:acyltransferase activity, transferring groups other than amino-acyl groups"/>
    <property type="evidence" value="ECO:0007669"/>
    <property type="project" value="TreeGrafter"/>
</dbReference>
<sequence>MTSIQDALRVICVFLAGTVIASVQSADAKSSDEAAISDGSHYSTVFAGHRNYRIFTPPSYATQTSKRYPVIYFFHGWNQRYFGSMGKGYADYDKGDQNGGDNIQNFVSKNDVIVVKVDGLNTFSIDPQNLSPYNVSTVTTFRQFPTYFKEFVRYIDSHYRTIPDREHRAVSGLSMGGFMTFWLAAKYPDMISAAGNFCGSTEFMAGPLEFPTEYAHAEMFDNVRGVSVRMHNGTRDRLRFYHQDFNRYWLNVVPQYEFQAYDASHTTCGLHDMFTFIMDAFESPLPVPSQWDHIDIYPSFEVWDYQVETNRARAGFTILENVNRDGFKVAVQNFLPDGQRMPHVSVTIKTAPIYMADQRYRITDVTDNGMTHRTSNVTSDAEGRLTIVTDGGLHHIAINGQDPLPNLCISQWTIDNMPWAETDKEIHLSIDLLNKGTADANAITGTIIPISEGLEVLQGTGTLQNLRSLSVDQLEGSLTVKNNKRGIEIAKFGLQLKDESGHQWQEEFELRLKDPVPEINDFEIADGRLVTVVQAAVESVSGIVGVGNGDGIANPGEAIVILVKDDGKYLRTNASTLHPKINADNNHIRVSDSWQEFDHIGGSSKYTQPVIASKESAGKSAWFYVEYWLPGKISGQHLIKKGKVRIDITGQDKTPPQLQWIQMSTDDRIEARVYDGAGVDKVTLTLVPNTEKSTIPHVQWDAAPETFEVELVDTGTDGDAAKGDGVFSRKIKNRPSYFFDLKVKMVDERGNSQSDDSLGTIFLKNTQ</sequence>
<proteinExistence type="predicted"/>
<evidence type="ECO:0000313" key="1">
    <source>
        <dbReference type="EMBL" id="QDT07073.1"/>
    </source>
</evidence>
<dbReference type="InterPro" id="IPR050583">
    <property type="entry name" value="Mycobacterial_A85_antigen"/>
</dbReference>
<dbReference type="SUPFAM" id="SSF53474">
    <property type="entry name" value="alpha/beta-Hydrolases"/>
    <property type="match status" value="1"/>
</dbReference>
<dbReference type="OrthoDB" id="184858at2"/>
<dbReference type="InterPro" id="IPR000801">
    <property type="entry name" value="Esterase-like"/>
</dbReference>
<reference evidence="1 2" key="1">
    <citation type="submission" date="2019-02" db="EMBL/GenBank/DDBJ databases">
        <title>Deep-cultivation of Planctomycetes and their phenomic and genomic characterization uncovers novel biology.</title>
        <authorList>
            <person name="Wiegand S."/>
            <person name="Jogler M."/>
            <person name="Boedeker C."/>
            <person name="Pinto D."/>
            <person name="Vollmers J."/>
            <person name="Rivas-Marin E."/>
            <person name="Kohn T."/>
            <person name="Peeters S.H."/>
            <person name="Heuer A."/>
            <person name="Rast P."/>
            <person name="Oberbeckmann S."/>
            <person name="Bunk B."/>
            <person name="Jeske O."/>
            <person name="Meyerdierks A."/>
            <person name="Storesund J.E."/>
            <person name="Kallscheuer N."/>
            <person name="Luecker S."/>
            <person name="Lage O.M."/>
            <person name="Pohl T."/>
            <person name="Merkel B.J."/>
            <person name="Hornburger P."/>
            <person name="Mueller R.-W."/>
            <person name="Bruemmer F."/>
            <person name="Labrenz M."/>
            <person name="Spormann A.M."/>
            <person name="Op den Camp H."/>
            <person name="Overmann J."/>
            <person name="Amann R."/>
            <person name="Jetten M.S.M."/>
            <person name="Mascher T."/>
            <person name="Medema M.H."/>
            <person name="Devos D.P."/>
            <person name="Kaster A.-K."/>
            <person name="Ovreas L."/>
            <person name="Rohde M."/>
            <person name="Galperin M.Y."/>
            <person name="Jogler C."/>
        </authorList>
    </citation>
    <scope>NUCLEOTIDE SEQUENCE [LARGE SCALE GENOMIC DNA]</scope>
    <source>
        <strain evidence="1 2">K22_7</strain>
    </source>
</reference>
<accession>A0A517NJ61</accession>
<dbReference type="InterPro" id="IPR029058">
    <property type="entry name" value="AB_hydrolase_fold"/>
</dbReference>
<gene>
    <name evidence="1" type="primary">axe1-6A_2</name>
    <name evidence="1" type="ORF">K227x_54980</name>
</gene>
<dbReference type="RefSeq" id="WP_145174584.1">
    <property type="nucleotide sequence ID" value="NZ_CP036525.1"/>
</dbReference>
<evidence type="ECO:0000313" key="2">
    <source>
        <dbReference type="Proteomes" id="UP000318538"/>
    </source>
</evidence>
<dbReference type="Proteomes" id="UP000318538">
    <property type="component" value="Chromosome"/>
</dbReference>
<dbReference type="Gene3D" id="3.40.50.1820">
    <property type="entry name" value="alpha/beta hydrolase"/>
    <property type="match status" value="1"/>
</dbReference>
<name>A0A517NJ61_9BACT</name>
<dbReference type="EMBL" id="CP036525">
    <property type="protein sequence ID" value="QDT07073.1"/>
    <property type="molecule type" value="Genomic_DNA"/>
</dbReference>
<keyword evidence="2" id="KW-1185">Reference proteome</keyword>
<dbReference type="PANTHER" id="PTHR48098">
    <property type="entry name" value="ENTEROCHELIN ESTERASE-RELATED"/>
    <property type="match status" value="1"/>
</dbReference>
<dbReference type="KEGG" id="rlc:K227x_54980"/>
<dbReference type="AlphaFoldDB" id="A0A517NJ61"/>